<dbReference type="InParanoid" id="A0A1X7UN87"/>
<feature type="domain" description="SH3" evidence="4">
    <location>
        <begin position="274"/>
        <end position="333"/>
    </location>
</feature>
<dbReference type="PANTHER" id="PTHR14167:SF92">
    <property type="entry name" value="CIN85 AND CD2AP RELATED, ISOFORM J"/>
    <property type="match status" value="1"/>
</dbReference>
<evidence type="ECO:0000313" key="5">
    <source>
        <dbReference type="EnsemblMetazoa" id="Aqu2.1.28984_001"/>
    </source>
</evidence>
<dbReference type="Pfam" id="PF24681">
    <property type="entry name" value="Kelch_KLHDC2_KLHL20_DRC7"/>
    <property type="match status" value="1"/>
</dbReference>
<dbReference type="CDD" id="cd11873">
    <property type="entry name" value="SH3_CD2AP-like_1"/>
    <property type="match status" value="1"/>
</dbReference>
<dbReference type="InterPro" id="IPR036028">
    <property type="entry name" value="SH3-like_dom_sf"/>
</dbReference>
<accession>A0A1X7UN87</accession>
<dbReference type="AlphaFoldDB" id="A0A1X7UN87"/>
<dbReference type="PROSITE" id="PS50002">
    <property type="entry name" value="SH3"/>
    <property type="match status" value="3"/>
</dbReference>
<reference evidence="5" key="1">
    <citation type="submission" date="2017-05" db="UniProtKB">
        <authorList>
            <consortium name="EnsemblMetazoa"/>
        </authorList>
    </citation>
    <scope>IDENTIFICATION</scope>
</reference>
<dbReference type="PANTHER" id="PTHR14167">
    <property type="entry name" value="SH3 DOMAIN-CONTAINING"/>
    <property type="match status" value="1"/>
</dbReference>
<sequence>MVAFQLNGEDYLAVIGGYGPTSNNTPTQPDTQYQLTGSGFNRTNEIHYYKLSSGKWSSPNVTGDRPPPISFFTLTSITNNCAILFGGFTPDGSSNNTYIVNFSQTSVIFSNLGLSKQKPRKRYAHSSVFINSNLGPHLLVVGGYSKDDCWLLDINKRRWKRLLNLPERVTERWRHSMSVWSITPTIDWIIVFGGDSEYKDTAVIELRYSDKGWSVSEIPLDQYQEKLQERRREWEASQPVQPRHHQNKEREIKLPTQQPQEKGRELQEDRREIDRLTQGVVLFDYSTEQDDELSLNVGDIVTDVTVIEEGWCEGTLNGIRGVFPDNFVKLKPKVEAVDTSNLRTELAGNTCKRRAKVAYSYTAENPDELNLPLGSTVEVLGEEEEGWWRGKLDGREGVFPSNFVQLIEEAEEKDSSPVFSSITPKPAEKARPPSMIAMPGLGGINPNKLRQKLTPVSPAIGPSLSEVTAPASILKPALGPPAPTVKKSQPQKAKVMFSYHADQDDEVSVTKGDTVDIISTETDQDGWWKIRAGGKVGLVPDNFLSAIASSGKCFVI</sequence>
<dbReference type="Gene3D" id="2.30.30.40">
    <property type="entry name" value="SH3 Domains"/>
    <property type="match status" value="3"/>
</dbReference>
<dbReference type="PRINTS" id="PR00452">
    <property type="entry name" value="SH3DOMAIN"/>
</dbReference>
<dbReference type="SUPFAM" id="SSF50044">
    <property type="entry name" value="SH3-domain"/>
    <property type="match status" value="3"/>
</dbReference>
<evidence type="ECO:0000256" key="1">
    <source>
        <dbReference type="ARBA" id="ARBA00022443"/>
    </source>
</evidence>
<dbReference type="Pfam" id="PF00018">
    <property type="entry name" value="SH3_1"/>
    <property type="match status" value="1"/>
</dbReference>
<dbReference type="EnsemblMetazoa" id="Aqu2.1.28984_001">
    <property type="protein sequence ID" value="Aqu2.1.28984_001"/>
    <property type="gene ID" value="Aqu2.1.28984"/>
</dbReference>
<dbReference type="InterPro" id="IPR050384">
    <property type="entry name" value="Endophilin_SH3RF"/>
</dbReference>
<name>A0A1X7UN87_AMPQE</name>
<dbReference type="Gene3D" id="2.120.10.80">
    <property type="entry name" value="Kelch-type beta propeller"/>
    <property type="match status" value="1"/>
</dbReference>
<feature type="region of interest" description="Disordered" evidence="3">
    <location>
        <begin position="415"/>
        <end position="434"/>
    </location>
</feature>
<dbReference type="SMART" id="SM00326">
    <property type="entry name" value="SH3"/>
    <property type="match status" value="3"/>
</dbReference>
<dbReference type="InterPro" id="IPR001452">
    <property type="entry name" value="SH3_domain"/>
</dbReference>
<keyword evidence="1 2" id="KW-0728">SH3 domain</keyword>
<dbReference type="InterPro" id="IPR015915">
    <property type="entry name" value="Kelch-typ_b-propeller"/>
</dbReference>
<organism evidence="5">
    <name type="scientific">Amphimedon queenslandica</name>
    <name type="common">Sponge</name>
    <dbReference type="NCBI Taxonomy" id="400682"/>
    <lineage>
        <taxon>Eukaryota</taxon>
        <taxon>Metazoa</taxon>
        <taxon>Porifera</taxon>
        <taxon>Demospongiae</taxon>
        <taxon>Heteroscleromorpha</taxon>
        <taxon>Haplosclerida</taxon>
        <taxon>Niphatidae</taxon>
        <taxon>Amphimedon</taxon>
    </lineage>
</organism>
<dbReference type="GO" id="GO:0007015">
    <property type="term" value="P:actin filament organization"/>
    <property type="evidence" value="ECO:0007669"/>
    <property type="project" value="TreeGrafter"/>
</dbReference>
<feature type="domain" description="SH3" evidence="4">
    <location>
        <begin position="350"/>
        <end position="409"/>
    </location>
</feature>
<dbReference type="STRING" id="400682.A0A1X7UN87"/>
<feature type="region of interest" description="Disordered" evidence="3">
    <location>
        <begin position="231"/>
        <end position="269"/>
    </location>
</feature>
<dbReference type="GO" id="GO:0016477">
    <property type="term" value="P:cell migration"/>
    <property type="evidence" value="ECO:0007669"/>
    <property type="project" value="TreeGrafter"/>
</dbReference>
<evidence type="ECO:0000256" key="3">
    <source>
        <dbReference type="SAM" id="MobiDB-lite"/>
    </source>
</evidence>
<dbReference type="Pfam" id="PF14604">
    <property type="entry name" value="SH3_9"/>
    <property type="match status" value="2"/>
</dbReference>
<dbReference type="SUPFAM" id="SSF117281">
    <property type="entry name" value="Kelch motif"/>
    <property type="match status" value="1"/>
</dbReference>
<protein>
    <recommendedName>
        <fullName evidence="4">SH3 domain-containing protein</fullName>
    </recommendedName>
</protein>
<dbReference type="OrthoDB" id="73680at2759"/>
<proteinExistence type="predicted"/>
<feature type="domain" description="SH3" evidence="4">
    <location>
        <begin position="488"/>
        <end position="549"/>
    </location>
</feature>
<evidence type="ECO:0000259" key="4">
    <source>
        <dbReference type="PROSITE" id="PS50002"/>
    </source>
</evidence>
<evidence type="ECO:0000256" key="2">
    <source>
        <dbReference type="PROSITE-ProRule" id="PRU00192"/>
    </source>
</evidence>